<proteinExistence type="predicted"/>
<evidence type="ECO:0000313" key="1">
    <source>
        <dbReference type="EMBL" id="TWU33811.1"/>
    </source>
</evidence>
<organism evidence="1 2">
    <name type="scientific">Novipirellula artificiosorum</name>
    <dbReference type="NCBI Taxonomy" id="2528016"/>
    <lineage>
        <taxon>Bacteria</taxon>
        <taxon>Pseudomonadati</taxon>
        <taxon>Planctomycetota</taxon>
        <taxon>Planctomycetia</taxon>
        <taxon>Pirellulales</taxon>
        <taxon>Pirellulaceae</taxon>
        <taxon>Novipirellula</taxon>
    </lineage>
</organism>
<dbReference type="EMBL" id="SJPV01000009">
    <property type="protein sequence ID" value="TWU33811.1"/>
    <property type="molecule type" value="Genomic_DNA"/>
</dbReference>
<evidence type="ECO:0000313" key="2">
    <source>
        <dbReference type="Proteomes" id="UP000319143"/>
    </source>
</evidence>
<protein>
    <submittedName>
        <fullName evidence="1">Uncharacterized protein</fullName>
    </submittedName>
</protein>
<keyword evidence="2" id="KW-1185">Reference proteome</keyword>
<accession>A0A5C6DDN6</accession>
<dbReference type="AlphaFoldDB" id="A0A5C6DDN6"/>
<reference evidence="1 2" key="1">
    <citation type="submission" date="2019-02" db="EMBL/GenBank/DDBJ databases">
        <title>Deep-cultivation of Planctomycetes and their phenomic and genomic characterization uncovers novel biology.</title>
        <authorList>
            <person name="Wiegand S."/>
            <person name="Jogler M."/>
            <person name="Boedeker C."/>
            <person name="Pinto D."/>
            <person name="Vollmers J."/>
            <person name="Rivas-Marin E."/>
            <person name="Kohn T."/>
            <person name="Peeters S.H."/>
            <person name="Heuer A."/>
            <person name="Rast P."/>
            <person name="Oberbeckmann S."/>
            <person name="Bunk B."/>
            <person name="Jeske O."/>
            <person name="Meyerdierks A."/>
            <person name="Storesund J.E."/>
            <person name="Kallscheuer N."/>
            <person name="Luecker S."/>
            <person name="Lage O.M."/>
            <person name="Pohl T."/>
            <person name="Merkel B.J."/>
            <person name="Hornburger P."/>
            <person name="Mueller R.-W."/>
            <person name="Bruemmer F."/>
            <person name="Labrenz M."/>
            <person name="Spormann A.M."/>
            <person name="Op Den Camp H."/>
            <person name="Overmann J."/>
            <person name="Amann R."/>
            <person name="Jetten M.S.M."/>
            <person name="Mascher T."/>
            <person name="Medema M.H."/>
            <person name="Devos D.P."/>
            <person name="Kaster A.-K."/>
            <person name="Ovreas L."/>
            <person name="Rohde M."/>
            <person name="Galperin M.Y."/>
            <person name="Jogler C."/>
        </authorList>
    </citation>
    <scope>NUCLEOTIDE SEQUENCE [LARGE SCALE GENOMIC DNA]</scope>
    <source>
        <strain evidence="1 2">Poly41</strain>
    </source>
</reference>
<gene>
    <name evidence="1" type="ORF">Poly41_48100</name>
</gene>
<sequence length="111" mass="12046">MVVRAEPLTEQQGVELLPVPLPSVDEKANEACLNLIELCHDGEVIPIGTIELLCPGILGQHDEVGGSVTSFEVLRRIAESRDLDVEIAQLIGGEMLTFNVFRAALTYFLSA</sequence>
<name>A0A5C6DDN6_9BACT</name>
<dbReference type="Proteomes" id="UP000319143">
    <property type="component" value="Unassembled WGS sequence"/>
</dbReference>
<comment type="caution">
    <text evidence="1">The sequence shown here is derived from an EMBL/GenBank/DDBJ whole genome shotgun (WGS) entry which is preliminary data.</text>
</comment>